<dbReference type="EMBL" id="JACEIK010006308">
    <property type="protein sequence ID" value="MCE2055464.1"/>
    <property type="molecule type" value="Genomic_DNA"/>
</dbReference>
<feature type="region of interest" description="Disordered" evidence="1">
    <location>
        <begin position="97"/>
        <end position="118"/>
    </location>
</feature>
<comment type="caution">
    <text evidence="2">The sequence shown here is derived from an EMBL/GenBank/DDBJ whole genome shotgun (WGS) entry which is preliminary data.</text>
</comment>
<feature type="compositionally biased region" description="Basic residues" evidence="1">
    <location>
        <begin position="108"/>
        <end position="118"/>
    </location>
</feature>
<organism evidence="2 3">
    <name type="scientific">Datura stramonium</name>
    <name type="common">Jimsonweed</name>
    <name type="synonym">Common thornapple</name>
    <dbReference type="NCBI Taxonomy" id="4076"/>
    <lineage>
        <taxon>Eukaryota</taxon>
        <taxon>Viridiplantae</taxon>
        <taxon>Streptophyta</taxon>
        <taxon>Embryophyta</taxon>
        <taxon>Tracheophyta</taxon>
        <taxon>Spermatophyta</taxon>
        <taxon>Magnoliopsida</taxon>
        <taxon>eudicotyledons</taxon>
        <taxon>Gunneridae</taxon>
        <taxon>Pentapetalae</taxon>
        <taxon>asterids</taxon>
        <taxon>lamiids</taxon>
        <taxon>Solanales</taxon>
        <taxon>Solanaceae</taxon>
        <taxon>Solanoideae</taxon>
        <taxon>Datureae</taxon>
        <taxon>Datura</taxon>
    </lineage>
</organism>
<protein>
    <submittedName>
        <fullName evidence="2">Uncharacterized protein</fullName>
    </submittedName>
</protein>
<evidence type="ECO:0000313" key="3">
    <source>
        <dbReference type="Proteomes" id="UP000823775"/>
    </source>
</evidence>
<sequence>MNNLNYAIAINGRLPDGGSKFVRLKYRLYEFVDGRVRIEEDLTRSRLNEVEMVLIDGNGEGQSNVLCYLQQPKGDTIGPYEVVKPKPNTKAIVEDEDGWIETRNDKNNKKKTQGVKSL</sequence>
<evidence type="ECO:0000256" key="1">
    <source>
        <dbReference type="SAM" id="MobiDB-lite"/>
    </source>
</evidence>
<reference evidence="2 3" key="1">
    <citation type="journal article" date="2021" name="BMC Genomics">
        <title>Datura genome reveals duplications of psychoactive alkaloid biosynthetic genes and high mutation rate following tissue culture.</title>
        <authorList>
            <person name="Rajewski A."/>
            <person name="Carter-House D."/>
            <person name="Stajich J."/>
            <person name="Litt A."/>
        </authorList>
    </citation>
    <scope>NUCLEOTIDE SEQUENCE [LARGE SCALE GENOMIC DNA]</scope>
    <source>
        <strain evidence="2">AR-01</strain>
    </source>
</reference>
<gene>
    <name evidence="2" type="ORF">HAX54_042686</name>
</gene>
<proteinExistence type="predicted"/>
<keyword evidence="3" id="KW-1185">Reference proteome</keyword>
<name>A0ABS8W4D5_DATST</name>
<accession>A0ABS8W4D5</accession>
<dbReference type="Proteomes" id="UP000823775">
    <property type="component" value="Unassembled WGS sequence"/>
</dbReference>
<evidence type="ECO:0000313" key="2">
    <source>
        <dbReference type="EMBL" id="MCE2055464.1"/>
    </source>
</evidence>